<dbReference type="InterPro" id="IPR050613">
    <property type="entry name" value="Sec_Metabolite_Reg"/>
</dbReference>
<feature type="compositionally biased region" description="Low complexity" evidence="4">
    <location>
        <begin position="648"/>
        <end position="661"/>
    </location>
</feature>
<feature type="region of interest" description="Disordered" evidence="4">
    <location>
        <begin position="646"/>
        <end position="670"/>
    </location>
</feature>
<keyword evidence="7" id="KW-1185">Reference proteome</keyword>
<dbReference type="InterPro" id="IPR007219">
    <property type="entry name" value="XnlR_reg_dom"/>
</dbReference>
<dbReference type="GO" id="GO:0003677">
    <property type="term" value="F:DNA binding"/>
    <property type="evidence" value="ECO:0007669"/>
    <property type="project" value="InterPro"/>
</dbReference>
<organism evidence="6 7">
    <name type="scientific">Paramarasmius palmivorus</name>
    <dbReference type="NCBI Taxonomy" id="297713"/>
    <lineage>
        <taxon>Eukaryota</taxon>
        <taxon>Fungi</taxon>
        <taxon>Dikarya</taxon>
        <taxon>Basidiomycota</taxon>
        <taxon>Agaricomycotina</taxon>
        <taxon>Agaricomycetes</taxon>
        <taxon>Agaricomycetidae</taxon>
        <taxon>Agaricales</taxon>
        <taxon>Marasmiineae</taxon>
        <taxon>Marasmiaceae</taxon>
        <taxon>Paramarasmius</taxon>
    </lineage>
</organism>
<evidence type="ECO:0000256" key="3">
    <source>
        <dbReference type="ARBA" id="ARBA00023242"/>
    </source>
</evidence>
<dbReference type="PANTHER" id="PTHR31001:SF56">
    <property type="entry name" value="ZN(2)-C6 FUNGAL-TYPE DOMAIN-CONTAINING PROTEIN"/>
    <property type="match status" value="1"/>
</dbReference>
<dbReference type="InterPro" id="IPR001138">
    <property type="entry name" value="Zn2Cys6_DnaBD"/>
</dbReference>
<protein>
    <recommendedName>
        <fullName evidence="5">Zn(2)-C6 fungal-type domain-containing protein</fullName>
    </recommendedName>
</protein>
<evidence type="ECO:0000256" key="1">
    <source>
        <dbReference type="ARBA" id="ARBA00004123"/>
    </source>
</evidence>
<proteinExistence type="predicted"/>
<dbReference type="GO" id="GO:0000981">
    <property type="term" value="F:DNA-binding transcription factor activity, RNA polymerase II-specific"/>
    <property type="evidence" value="ECO:0007669"/>
    <property type="project" value="InterPro"/>
</dbReference>
<comment type="subcellular location">
    <subcellularLocation>
        <location evidence="1">Nucleus</location>
    </subcellularLocation>
</comment>
<name>A0AAW0E0J9_9AGAR</name>
<dbReference type="SMART" id="SM00906">
    <property type="entry name" value="Fungal_trans"/>
    <property type="match status" value="1"/>
</dbReference>
<keyword evidence="3" id="KW-0539">Nucleus</keyword>
<dbReference type="InterPro" id="IPR036864">
    <property type="entry name" value="Zn2-C6_fun-type_DNA-bd_sf"/>
</dbReference>
<dbReference type="Pfam" id="PF04082">
    <property type="entry name" value="Fungal_trans"/>
    <property type="match status" value="1"/>
</dbReference>
<dbReference type="AlphaFoldDB" id="A0AAW0E0J9"/>
<keyword evidence="2" id="KW-0479">Metal-binding</keyword>
<dbReference type="PANTHER" id="PTHR31001">
    <property type="entry name" value="UNCHARACTERIZED TRANSCRIPTIONAL REGULATORY PROTEIN"/>
    <property type="match status" value="1"/>
</dbReference>
<sequence>MASVGESTLVQRHKRRSGVALSCNECRRLKLKCSRVFPCSNCVKKGLKQAITQREALYSIFLQVVALSVPRASLPTFILLSSGLEVFLGSLTTGKGNRFVLANTEVLHDKITELASRVRTLEDALADSHSMTSLHTHPLLSDELLQIKRPLERERLDHPSIKEEKQENGDTIDAMGSLSLLYSEQCAPCLTNFQNEESSDDEVKSPTFEAVMPSDIPWLAYSFPFASGNKTAEGVRGSLLGLLPKVSVAQNLCTIYYRHAAWMYTPITEDQFYDVVFRPVYEVQDSVNGHILAILYMALAIGTLLDLSKPSHSPEAAHYYQLGRAALSMNSIFEEQSIHAIQALLLMCHYMFLDDIDGPRWATMGLVVKLAQSVGLHRDSGKWKLSADETFRRRCLLWEIFTYDSWQSLTYGRPPSFSIAHVDTRRPHESYRNGQGEQEMSFHAWKHAFCHECLSVVHDQVFGARPPSYKTIQDMDKKVRNYYVPPSLQVPGFGGVKLNLEVDQPSMELTMQRHIAFAIKEISIFYMHRGFFARALEDSPADPMGSKYAPSVLAAYTSACSFVGLIGSLFKQQPALTERMWFLFTHVFSCSIVLGSIAAKSQMAIAPSAFSHLESAYSLFSSVSETSRKNKILPILQKLKERAHAALSGSGDSSRIGFSSSPPIKSEDDELAGLGGLTRLVSRKKSSSPGSPYSSASPVSQHSSPPPAVQTPVQTPLRTIPEPESQWSYAPQASPSTAQYPQYASEPMTESPTLYQYPTTQHSMPLESMHSYYGYQNNGTNMRSDYNGYQMSSPTPNEYLMPVSDIADPWQNFMAQYRPLA</sequence>
<evidence type="ECO:0000256" key="2">
    <source>
        <dbReference type="ARBA" id="ARBA00022723"/>
    </source>
</evidence>
<dbReference type="SUPFAM" id="SSF57701">
    <property type="entry name" value="Zn2/Cys6 DNA-binding domain"/>
    <property type="match status" value="1"/>
</dbReference>
<dbReference type="CDD" id="cd12148">
    <property type="entry name" value="fungal_TF_MHR"/>
    <property type="match status" value="1"/>
</dbReference>
<dbReference type="Pfam" id="PF00172">
    <property type="entry name" value="Zn_clus"/>
    <property type="match status" value="1"/>
</dbReference>
<evidence type="ECO:0000313" key="6">
    <source>
        <dbReference type="EMBL" id="KAK7056210.1"/>
    </source>
</evidence>
<evidence type="ECO:0000313" key="7">
    <source>
        <dbReference type="Proteomes" id="UP001383192"/>
    </source>
</evidence>
<feature type="compositionally biased region" description="Low complexity" evidence="4">
    <location>
        <begin position="687"/>
        <end position="703"/>
    </location>
</feature>
<comment type="caution">
    <text evidence="6">The sequence shown here is derived from an EMBL/GenBank/DDBJ whole genome shotgun (WGS) entry which is preliminary data.</text>
</comment>
<gene>
    <name evidence="6" type="ORF">VNI00_002762</name>
</gene>
<dbReference type="Proteomes" id="UP001383192">
    <property type="component" value="Unassembled WGS sequence"/>
</dbReference>
<dbReference type="Gene3D" id="4.10.240.10">
    <property type="entry name" value="Zn(2)-C6 fungal-type DNA-binding domain"/>
    <property type="match status" value="1"/>
</dbReference>
<dbReference type="PROSITE" id="PS50048">
    <property type="entry name" value="ZN2_CY6_FUNGAL_2"/>
    <property type="match status" value="1"/>
</dbReference>
<dbReference type="EMBL" id="JAYKXP010000007">
    <property type="protein sequence ID" value="KAK7056210.1"/>
    <property type="molecule type" value="Genomic_DNA"/>
</dbReference>
<feature type="compositionally biased region" description="Polar residues" evidence="4">
    <location>
        <begin position="725"/>
        <end position="756"/>
    </location>
</feature>
<feature type="domain" description="Zn(2)-C6 fungal-type" evidence="5">
    <location>
        <begin position="22"/>
        <end position="48"/>
    </location>
</feature>
<dbReference type="GO" id="GO:0005634">
    <property type="term" value="C:nucleus"/>
    <property type="evidence" value="ECO:0007669"/>
    <property type="project" value="UniProtKB-SubCell"/>
</dbReference>
<evidence type="ECO:0000259" key="5">
    <source>
        <dbReference type="PROSITE" id="PS50048"/>
    </source>
</evidence>
<reference evidence="6 7" key="1">
    <citation type="submission" date="2024-01" db="EMBL/GenBank/DDBJ databases">
        <title>A draft genome for a cacao thread blight-causing isolate of Paramarasmius palmivorus.</title>
        <authorList>
            <person name="Baruah I.K."/>
            <person name="Bukari Y."/>
            <person name="Amoako-Attah I."/>
            <person name="Meinhardt L.W."/>
            <person name="Bailey B.A."/>
            <person name="Cohen S.P."/>
        </authorList>
    </citation>
    <scope>NUCLEOTIDE SEQUENCE [LARGE SCALE GENOMIC DNA]</scope>
    <source>
        <strain evidence="6 7">GH-12</strain>
    </source>
</reference>
<dbReference type="SMART" id="SM00066">
    <property type="entry name" value="GAL4"/>
    <property type="match status" value="1"/>
</dbReference>
<accession>A0AAW0E0J9</accession>
<evidence type="ECO:0000256" key="4">
    <source>
        <dbReference type="SAM" id="MobiDB-lite"/>
    </source>
</evidence>
<dbReference type="CDD" id="cd00067">
    <property type="entry name" value="GAL4"/>
    <property type="match status" value="1"/>
</dbReference>
<dbReference type="GO" id="GO:0008270">
    <property type="term" value="F:zinc ion binding"/>
    <property type="evidence" value="ECO:0007669"/>
    <property type="project" value="InterPro"/>
</dbReference>
<feature type="region of interest" description="Disordered" evidence="4">
    <location>
        <begin position="682"/>
        <end position="756"/>
    </location>
</feature>
<dbReference type="GO" id="GO:0006351">
    <property type="term" value="P:DNA-templated transcription"/>
    <property type="evidence" value="ECO:0007669"/>
    <property type="project" value="InterPro"/>
</dbReference>